<feature type="compositionally biased region" description="Gly residues" evidence="1">
    <location>
        <begin position="220"/>
        <end position="230"/>
    </location>
</feature>
<name>A0A835M7Q0_9MAGN</name>
<dbReference type="EMBL" id="JADFTS010000002">
    <property type="protein sequence ID" value="KAF9622360.1"/>
    <property type="molecule type" value="Genomic_DNA"/>
</dbReference>
<evidence type="ECO:0000313" key="2">
    <source>
        <dbReference type="EMBL" id="KAF9622360.1"/>
    </source>
</evidence>
<sequence length="434" mass="47791">MAEPKTAQSILPPVDDFSYVGKSLTSVKLNGRNYLTWKHAISHFLIGKRKLNMEPYVAVNVQLLDTAKKIWVSLHEMYSQENNVTKIHDLFSTMFDLKQAESASINEHFSKFKGLWDEWLVYHPYTTDLKIQKEQRDQMQTMMFLHSLNSEYTAFKDQILAGETIPMASQALSRLMRKKQENVVTLPHPMESSALISSGFRGGRGSGSGHGSVRGDRGGGRGSIRGGGRGGRGNLGNLKCTFCGRTNHLEDRCWKKYGKPEWANQVFEESYTSNAFVPLAGAVPPASSSAGTRDEILHQIVHQLSNLPLSNHVPATATLADSGNTTFMGTSPSSWVIDSGASSHMAGTAVEQSQSSHEVPSCVKTPRVENSVISQAPTVEQSQSTLEIPPELDLDVPIAQRKVSPVPQNTEEACTNEGLSLQQEKIFRSFGKLK</sequence>
<reference evidence="2 3" key="1">
    <citation type="submission" date="2020-10" db="EMBL/GenBank/DDBJ databases">
        <title>The Coptis chinensis genome and diversification of protoberbering-type alkaloids.</title>
        <authorList>
            <person name="Wang B."/>
            <person name="Shu S."/>
            <person name="Song C."/>
            <person name="Liu Y."/>
        </authorList>
    </citation>
    <scope>NUCLEOTIDE SEQUENCE [LARGE SCALE GENOMIC DNA]</scope>
    <source>
        <strain evidence="2">HL-2020</strain>
        <tissue evidence="2">Leaf</tissue>
    </source>
</reference>
<keyword evidence="3" id="KW-1185">Reference proteome</keyword>
<comment type="caution">
    <text evidence="2">The sequence shown here is derived from an EMBL/GenBank/DDBJ whole genome shotgun (WGS) entry which is preliminary data.</text>
</comment>
<dbReference type="AlphaFoldDB" id="A0A835M7Q0"/>
<accession>A0A835M7Q0</accession>
<dbReference type="PANTHER" id="PTHR34222:SF95">
    <property type="entry name" value="RRNA 2'-O-METHYLTRANSFERASE FIBRILLARIN-LIKE ISOFORM X1"/>
    <property type="match status" value="1"/>
</dbReference>
<evidence type="ECO:0008006" key="4">
    <source>
        <dbReference type="Google" id="ProtNLM"/>
    </source>
</evidence>
<evidence type="ECO:0000313" key="3">
    <source>
        <dbReference type="Proteomes" id="UP000631114"/>
    </source>
</evidence>
<dbReference type="Proteomes" id="UP000631114">
    <property type="component" value="Unassembled WGS sequence"/>
</dbReference>
<dbReference type="Pfam" id="PF14223">
    <property type="entry name" value="Retrotran_gag_2"/>
    <property type="match status" value="1"/>
</dbReference>
<feature type="compositionally biased region" description="Gly residues" evidence="1">
    <location>
        <begin position="201"/>
        <end position="212"/>
    </location>
</feature>
<gene>
    <name evidence="2" type="ORF">IFM89_031163</name>
</gene>
<evidence type="ECO:0000256" key="1">
    <source>
        <dbReference type="SAM" id="MobiDB-lite"/>
    </source>
</evidence>
<feature type="non-terminal residue" evidence="2">
    <location>
        <position position="1"/>
    </location>
</feature>
<dbReference type="PANTHER" id="PTHR34222">
    <property type="entry name" value="GAG_PRE-INTEGRS DOMAIN-CONTAINING PROTEIN"/>
    <property type="match status" value="1"/>
</dbReference>
<feature type="region of interest" description="Disordered" evidence="1">
    <location>
        <begin position="201"/>
        <end position="230"/>
    </location>
</feature>
<proteinExistence type="predicted"/>
<protein>
    <recommendedName>
        <fullName evidence="4">Retrotransposon Copia-like N-terminal domain-containing protein</fullName>
    </recommendedName>
</protein>
<organism evidence="2 3">
    <name type="scientific">Coptis chinensis</name>
    <dbReference type="NCBI Taxonomy" id="261450"/>
    <lineage>
        <taxon>Eukaryota</taxon>
        <taxon>Viridiplantae</taxon>
        <taxon>Streptophyta</taxon>
        <taxon>Embryophyta</taxon>
        <taxon>Tracheophyta</taxon>
        <taxon>Spermatophyta</taxon>
        <taxon>Magnoliopsida</taxon>
        <taxon>Ranunculales</taxon>
        <taxon>Ranunculaceae</taxon>
        <taxon>Coptidoideae</taxon>
        <taxon>Coptis</taxon>
    </lineage>
</organism>
<feature type="region of interest" description="Disordered" evidence="1">
    <location>
        <begin position="346"/>
        <end position="368"/>
    </location>
</feature>
<dbReference type="OrthoDB" id="1924787at2759"/>